<dbReference type="EMBL" id="OQ749652">
    <property type="protein sequence ID" value="WIC39733.1"/>
    <property type="molecule type" value="Genomic_DNA"/>
</dbReference>
<sequence>MGNVLIFDVETAGGFAAPKVYDCGGCVMDTATGYIQHRFHYGVLEVLGNPQLMATAYYGWKMPKYWQSVYERKTVPMPFADVLRKLTATVDFYDIEAIAAYNAGFDMRAMRATCEWLYENSNWMNRDVKVWDIWGGACSNICNTEKFFKWAERNGYISEAGNPKTSAEVVFQYITGKPAFEEEHIGLADSEIEAAILHSVLRRKRKADLTIRPNPWQEVGNKYKASRA</sequence>
<name>A0AAF0M0C4_9CAUD</name>
<dbReference type="Gene3D" id="3.30.420.10">
    <property type="entry name" value="Ribonuclease H-like superfamily/Ribonuclease H"/>
    <property type="match status" value="1"/>
</dbReference>
<organism evidence="1 2">
    <name type="scientific">Phage Phass-1</name>
    <dbReference type="NCBI Taxonomy" id="3043662"/>
    <lineage>
        <taxon>Viruses</taxon>
        <taxon>Duplodnaviria</taxon>
        <taxon>Heunggongvirae</taxon>
        <taxon>Uroviricota</taxon>
        <taxon>Caudoviricetes</taxon>
        <taxon>Caudoviricetes code 15 clade</taxon>
    </lineage>
</organism>
<dbReference type="GO" id="GO:0003676">
    <property type="term" value="F:nucleic acid binding"/>
    <property type="evidence" value="ECO:0007669"/>
    <property type="project" value="InterPro"/>
</dbReference>
<dbReference type="InterPro" id="IPR036397">
    <property type="entry name" value="RNaseH_sf"/>
</dbReference>
<accession>A0AAF0M0C4</accession>
<dbReference type="Proteomes" id="UP001237988">
    <property type="component" value="Segment"/>
</dbReference>
<reference evidence="1" key="1">
    <citation type="submission" date="2023-04" db="EMBL/GenBank/DDBJ databases">
        <title>Bacteriophage Phass-1 Discovered in the Human Gut Virome - the Founding Member of the Proposed New Family Phassviridae.</title>
        <authorList>
            <person name="Tikunov A.Y."/>
            <person name="Morozova V.V."/>
            <person name="Chechushkov A.V."/>
            <person name="Tikunova N.V."/>
        </authorList>
    </citation>
    <scope>NUCLEOTIDE SEQUENCE</scope>
</reference>
<evidence type="ECO:0000313" key="2">
    <source>
        <dbReference type="Proteomes" id="UP001237988"/>
    </source>
</evidence>
<evidence type="ECO:0000313" key="1">
    <source>
        <dbReference type="EMBL" id="WIC39733.1"/>
    </source>
</evidence>
<proteinExistence type="predicted"/>
<protein>
    <submittedName>
        <fullName evidence="1">Uncharacterized protein</fullName>
    </submittedName>
</protein>
<dbReference type="SUPFAM" id="SSF53098">
    <property type="entry name" value="Ribonuclease H-like"/>
    <property type="match status" value="1"/>
</dbReference>
<dbReference type="InterPro" id="IPR012337">
    <property type="entry name" value="RNaseH-like_sf"/>
</dbReference>